<dbReference type="AlphaFoldDB" id="A0A0L0C585"/>
<evidence type="ECO:0000313" key="2">
    <source>
        <dbReference type="Proteomes" id="UP000037069"/>
    </source>
</evidence>
<name>A0A0L0C585_LUCCU</name>
<reference evidence="1 2" key="1">
    <citation type="journal article" date="2015" name="Nat. Commun.">
        <title>Lucilia cuprina genome unlocks parasitic fly biology to underpin future interventions.</title>
        <authorList>
            <person name="Anstead C.A."/>
            <person name="Korhonen P.K."/>
            <person name="Young N.D."/>
            <person name="Hall R.S."/>
            <person name="Jex A.R."/>
            <person name="Murali S.C."/>
            <person name="Hughes D.S."/>
            <person name="Lee S.F."/>
            <person name="Perry T."/>
            <person name="Stroehlein A.J."/>
            <person name="Ansell B.R."/>
            <person name="Breugelmans B."/>
            <person name="Hofmann A."/>
            <person name="Qu J."/>
            <person name="Dugan S."/>
            <person name="Lee S.L."/>
            <person name="Chao H."/>
            <person name="Dinh H."/>
            <person name="Han Y."/>
            <person name="Doddapaneni H.V."/>
            <person name="Worley K.C."/>
            <person name="Muzny D.M."/>
            <person name="Ioannidis P."/>
            <person name="Waterhouse R.M."/>
            <person name="Zdobnov E.M."/>
            <person name="James P.J."/>
            <person name="Bagnall N.H."/>
            <person name="Kotze A.C."/>
            <person name="Gibbs R.A."/>
            <person name="Richards S."/>
            <person name="Batterham P."/>
            <person name="Gasser R.B."/>
        </authorList>
    </citation>
    <scope>NUCLEOTIDE SEQUENCE [LARGE SCALE GENOMIC DNA]</scope>
    <source>
        <strain evidence="1 2">LS</strain>
        <tissue evidence="1">Full body</tissue>
    </source>
</reference>
<keyword evidence="2" id="KW-1185">Reference proteome</keyword>
<evidence type="ECO:0000313" key="1">
    <source>
        <dbReference type="EMBL" id="KNC27440.1"/>
    </source>
</evidence>
<gene>
    <name evidence="1" type="ORF">FF38_06557</name>
</gene>
<sequence length="205" mass="23718">MFVIDYGLCDYITLYKEYTFNLNKLILLASLEINKHHFHRRVSPEMINVYTSTPFMVVYTDNHHCTVFLSQYLALNKKHVERFWLILILYISNNERQTRSFEKSEDIIKPKHRYLAKVRYEVIAKEAVSLYGQSRAFTEEMEDCFFIFPVLATATVIIEREPITQCPSGRQLSVAQLLSSTRASDMISLITSGNIPNTSITTSSA</sequence>
<comment type="caution">
    <text evidence="1">The sequence shown here is derived from an EMBL/GenBank/DDBJ whole genome shotgun (WGS) entry which is preliminary data.</text>
</comment>
<organism evidence="1 2">
    <name type="scientific">Lucilia cuprina</name>
    <name type="common">Green bottle fly</name>
    <name type="synonym">Australian sheep blowfly</name>
    <dbReference type="NCBI Taxonomy" id="7375"/>
    <lineage>
        <taxon>Eukaryota</taxon>
        <taxon>Metazoa</taxon>
        <taxon>Ecdysozoa</taxon>
        <taxon>Arthropoda</taxon>
        <taxon>Hexapoda</taxon>
        <taxon>Insecta</taxon>
        <taxon>Pterygota</taxon>
        <taxon>Neoptera</taxon>
        <taxon>Endopterygota</taxon>
        <taxon>Diptera</taxon>
        <taxon>Brachycera</taxon>
        <taxon>Muscomorpha</taxon>
        <taxon>Oestroidea</taxon>
        <taxon>Calliphoridae</taxon>
        <taxon>Luciliinae</taxon>
        <taxon>Lucilia</taxon>
    </lineage>
</organism>
<accession>A0A0L0C585</accession>
<proteinExistence type="predicted"/>
<dbReference type="Proteomes" id="UP000037069">
    <property type="component" value="Unassembled WGS sequence"/>
</dbReference>
<dbReference type="EMBL" id="JRES01000902">
    <property type="protein sequence ID" value="KNC27440.1"/>
    <property type="molecule type" value="Genomic_DNA"/>
</dbReference>
<protein>
    <submittedName>
        <fullName evidence="1">Uncharacterized protein</fullName>
    </submittedName>
</protein>